<evidence type="ECO:0000313" key="3">
    <source>
        <dbReference type="Proteomes" id="UP001066276"/>
    </source>
</evidence>
<feature type="region of interest" description="Disordered" evidence="1">
    <location>
        <begin position="36"/>
        <end position="95"/>
    </location>
</feature>
<feature type="region of interest" description="Disordered" evidence="1">
    <location>
        <begin position="1"/>
        <end position="21"/>
    </location>
</feature>
<dbReference type="EMBL" id="JANPWB010000011">
    <property type="protein sequence ID" value="KAJ1127823.1"/>
    <property type="molecule type" value="Genomic_DNA"/>
</dbReference>
<feature type="compositionally biased region" description="Basic and acidic residues" evidence="1">
    <location>
        <begin position="83"/>
        <end position="95"/>
    </location>
</feature>
<gene>
    <name evidence="2" type="ORF">NDU88_006216</name>
</gene>
<reference evidence="2" key="1">
    <citation type="journal article" date="2022" name="bioRxiv">
        <title>Sequencing and chromosome-scale assembly of the giantPleurodeles waltlgenome.</title>
        <authorList>
            <person name="Brown T."/>
            <person name="Elewa A."/>
            <person name="Iarovenko S."/>
            <person name="Subramanian E."/>
            <person name="Araus A.J."/>
            <person name="Petzold A."/>
            <person name="Susuki M."/>
            <person name="Suzuki K.-i.T."/>
            <person name="Hayashi T."/>
            <person name="Toyoda A."/>
            <person name="Oliveira C."/>
            <person name="Osipova E."/>
            <person name="Leigh N.D."/>
            <person name="Simon A."/>
            <person name="Yun M.H."/>
        </authorList>
    </citation>
    <scope>NUCLEOTIDE SEQUENCE</scope>
    <source>
        <strain evidence="2">20211129_DDA</strain>
        <tissue evidence="2">Liver</tissue>
    </source>
</reference>
<evidence type="ECO:0000313" key="2">
    <source>
        <dbReference type="EMBL" id="KAJ1127823.1"/>
    </source>
</evidence>
<dbReference type="Proteomes" id="UP001066276">
    <property type="component" value="Chromosome 7"/>
</dbReference>
<protein>
    <submittedName>
        <fullName evidence="2">Uncharacterized protein</fullName>
    </submittedName>
</protein>
<comment type="caution">
    <text evidence="2">The sequence shown here is derived from an EMBL/GenBank/DDBJ whole genome shotgun (WGS) entry which is preliminary data.</text>
</comment>
<sequence length="95" mass="10380">MPRGYVRGRPRPEGTSDASFPSLEALCLTPWNAGMLDHEGPFKTPGEEEGEETPLPQEPKSLEELTATVDEGKGIQQPVSETTIRRKEDAEAGML</sequence>
<dbReference type="AlphaFoldDB" id="A0AAV7PHT9"/>
<organism evidence="2 3">
    <name type="scientific">Pleurodeles waltl</name>
    <name type="common">Iberian ribbed newt</name>
    <dbReference type="NCBI Taxonomy" id="8319"/>
    <lineage>
        <taxon>Eukaryota</taxon>
        <taxon>Metazoa</taxon>
        <taxon>Chordata</taxon>
        <taxon>Craniata</taxon>
        <taxon>Vertebrata</taxon>
        <taxon>Euteleostomi</taxon>
        <taxon>Amphibia</taxon>
        <taxon>Batrachia</taxon>
        <taxon>Caudata</taxon>
        <taxon>Salamandroidea</taxon>
        <taxon>Salamandridae</taxon>
        <taxon>Pleurodelinae</taxon>
        <taxon>Pleurodeles</taxon>
    </lineage>
</organism>
<keyword evidence="3" id="KW-1185">Reference proteome</keyword>
<name>A0AAV7PHT9_PLEWA</name>
<proteinExistence type="predicted"/>
<evidence type="ECO:0000256" key="1">
    <source>
        <dbReference type="SAM" id="MobiDB-lite"/>
    </source>
</evidence>
<accession>A0AAV7PHT9</accession>